<evidence type="ECO:0000313" key="2">
    <source>
        <dbReference type="Proteomes" id="UP000245124"/>
    </source>
</evidence>
<sequence length="98" mass="11076">MTYPKISITAARIAGALSETGINTRFCQLMISVKHPTAKSRSASEIALREQREKVRSGFSSQLHPYILNKIWFFSCDRILKQAIYVPDFSTSQNRVAP</sequence>
<gene>
    <name evidence="1" type="ORF">NIES4072_68190</name>
</gene>
<evidence type="ECO:0000313" key="1">
    <source>
        <dbReference type="EMBL" id="GBG23107.1"/>
    </source>
</evidence>
<dbReference type="OrthoDB" id="490874at2"/>
<dbReference type="AlphaFoldDB" id="A0A2R5FWK0"/>
<proteinExistence type="predicted"/>
<protein>
    <submittedName>
        <fullName evidence="1">Uncharacterized protein</fullName>
    </submittedName>
</protein>
<comment type="caution">
    <text evidence="1">The sequence shown here is derived from an EMBL/GenBank/DDBJ whole genome shotgun (WGS) entry which is preliminary data.</text>
</comment>
<keyword evidence="2" id="KW-1185">Reference proteome</keyword>
<organism evidence="1 2">
    <name type="scientific">Nostoc commune NIES-4072</name>
    <dbReference type="NCBI Taxonomy" id="2005467"/>
    <lineage>
        <taxon>Bacteria</taxon>
        <taxon>Bacillati</taxon>
        <taxon>Cyanobacteriota</taxon>
        <taxon>Cyanophyceae</taxon>
        <taxon>Nostocales</taxon>
        <taxon>Nostocaceae</taxon>
        <taxon>Nostoc</taxon>
    </lineage>
</organism>
<dbReference type="EMBL" id="BDUD01000002">
    <property type="protein sequence ID" value="GBG23107.1"/>
    <property type="molecule type" value="Genomic_DNA"/>
</dbReference>
<dbReference type="Proteomes" id="UP000245124">
    <property type="component" value="Unassembled WGS sequence"/>
</dbReference>
<reference evidence="1 2" key="1">
    <citation type="submission" date="2017-06" db="EMBL/GenBank/DDBJ databases">
        <title>Genome sequencing of cyanobaciteial culture collection at National Institute for Environmental Studies (NIES).</title>
        <authorList>
            <person name="Hirose Y."/>
            <person name="Shimura Y."/>
            <person name="Fujisawa T."/>
            <person name="Nakamura Y."/>
            <person name="Kawachi M."/>
        </authorList>
    </citation>
    <scope>NUCLEOTIDE SEQUENCE [LARGE SCALE GENOMIC DNA]</scope>
    <source>
        <strain evidence="1 2">NIES-4072</strain>
    </source>
</reference>
<accession>A0A2R5FWK0</accession>
<name>A0A2R5FWK0_NOSCO</name>
<dbReference type="RefSeq" id="WP_146195910.1">
    <property type="nucleotide sequence ID" value="NZ_BDUD01000002.1"/>
</dbReference>